<reference evidence="2 3" key="1">
    <citation type="submission" date="2020-02" db="EMBL/GenBank/DDBJ databases">
        <title>Nitrogenibacter mangrovi gen. nov., sp. nov. isolated from mangrove sediment, a denitrifying betaproteobacterium.</title>
        <authorList>
            <person name="Liao H."/>
            <person name="Tian Y."/>
        </authorList>
    </citation>
    <scope>NUCLEOTIDE SEQUENCE [LARGE SCALE GENOMIC DNA]</scope>
    <source>
        <strain evidence="2 3">M9-3-2</strain>
    </source>
</reference>
<evidence type="ECO:0000313" key="3">
    <source>
        <dbReference type="Proteomes" id="UP000501991"/>
    </source>
</evidence>
<accession>A0A6C1B024</accession>
<dbReference type="EMBL" id="CP048836">
    <property type="protein sequence ID" value="QID16339.1"/>
    <property type="molecule type" value="Genomic_DNA"/>
</dbReference>
<dbReference type="KEGG" id="azq:G3580_01070"/>
<proteinExistence type="predicted"/>
<dbReference type="SMART" id="SM00671">
    <property type="entry name" value="SEL1"/>
    <property type="match status" value="2"/>
</dbReference>
<dbReference type="Pfam" id="PF08238">
    <property type="entry name" value="Sel1"/>
    <property type="match status" value="2"/>
</dbReference>
<evidence type="ECO:0000313" key="2">
    <source>
        <dbReference type="EMBL" id="QID16339.1"/>
    </source>
</evidence>
<sequence>MLRLAACLLALGVLATPSARAHSTHLPEGPVRVWQAVMAHASRDARVDAARLEGITRIGTAPVRIWLDWDEIHGGTRLGWQAVDRPVDAPAVQAWLRQVARSAAATPRPHGDCLARLPGDGARCTDTADIAADLLAGAMCGDDEAMLALLADCARRGHAGAMIRLSQMYESGTGLPRRPERATAWLARAARAHTPGYRLTGMTLFATALYFGVGIAPDRPAALELFRQAAAQGDADAAEFLRTGTHHAWRRADGRAFADPAFIPARPRSQTPDQ</sequence>
<dbReference type="Gene3D" id="1.25.40.10">
    <property type="entry name" value="Tetratricopeptide repeat domain"/>
    <property type="match status" value="1"/>
</dbReference>
<organism evidence="2 3">
    <name type="scientific">Nitrogeniibacter mangrovi</name>
    <dbReference type="NCBI Taxonomy" id="2016596"/>
    <lineage>
        <taxon>Bacteria</taxon>
        <taxon>Pseudomonadati</taxon>
        <taxon>Pseudomonadota</taxon>
        <taxon>Betaproteobacteria</taxon>
        <taxon>Rhodocyclales</taxon>
        <taxon>Zoogloeaceae</taxon>
        <taxon>Nitrogeniibacter</taxon>
    </lineage>
</organism>
<gene>
    <name evidence="2" type="ORF">G3580_01070</name>
</gene>
<protein>
    <submittedName>
        <fullName evidence="2">Sel1 repeat family protein</fullName>
    </submittedName>
</protein>
<feature type="signal peptide" evidence="1">
    <location>
        <begin position="1"/>
        <end position="21"/>
    </location>
</feature>
<keyword evidence="3" id="KW-1185">Reference proteome</keyword>
<dbReference type="InterPro" id="IPR006597">
    <property type="entry name" value="Sel1-like"/>
</dbReference>
<dbReference type="SUPFAM" id="SSF81901">
    <property type="entry name" value="HCP-like"/>
    <property type="match status" value="1"/>
</dbReference>
<feature type="chain" id="PRO_5025447573" evidence="1">
    <location>
        <begin position="22"/>
        <end position="274"/>
    </location>
</feature>
<dbReference type="Proteomes" id="UP000501991">
    <property type="component" value="Chromosome"/>
</dbReference>
<name>A0A6C1B024_9RHOO</name>
<dbReference type="InterPro" id="IPR011990">
    <property type="entry name" value="TPR-like_helical_dom_sf"/>
</dbReference>
<evidence type="ECO:0000256" key="1">
    <source>
        <dbReference type="SAM" id="SignalP"/>
    </source>
</evidence>
<keyword evidence="1" id="KW-0732">Signal</keyword>
<dbReference type="RefSeq" id="WP_173763508.1">
    <property type="nucleotide sequence ID" value="NZ_CP048836.1"/>
</dbReference>
<dbReference type="AlphaFoldDB" id="A0A6C1B024"/>